<feature type="domain" description="C2H2-type" evidence="13">
    <location>
        <begin position="201"/>
        <end position="228"/>
    </location>
</feature>
<keyword evidence="9" id="KW-0804">Transcription</keyword>
<comment type="caution">
    <text evidence="14">The sequence shown here is derived from an EMBL/GenBank/DDBJ whole genome shotgun (WGS) entry which is preliminary data.</text>
</comment>
<keyword evidence="15" id="KW-1185">Reference proteome</keyword>
<protein>
    <recommendedName>
        <fullName evidence="13">C2H2-type domain-containing protein</fullName>
    </recommendedName>
</protein>
<gene>
    <name evidence="14" type="ORF">ANN_27963</name>
</gene>
<keyword evidence="7" id="KW-0805">Transcription regulation</keyword>
<evidence type="ECO:0000256" key="5">
    <source>
        <dbReference type="ARBA" id="ARBA00022771"/>
    </source>
</evidence>
<proteinExistence type="inferred from homology"/>
<reference evidence="14 15" key="1">
    <citation type="journal article" date="2022" name="Allergy">
        <title>Genome assembly and annotation of Periplaneta americana reveal a comprehensive cockroach allergen profile.</title>
        <authorList>
            <person name="Wang L."/>
            <person name="Xiong Q."/>
            <person name="Saelim N."/>
            <person name="Wang L."/>
            <person name="Nong W."/>
            <person name="Wan A.T."/>
            <person name="Shi M."/>
            <person name="Liu X."/>
            <person name="Cao Q."/>
            <person name="Hui J.H.L."/>
            <person name="Sookrung N."/>
            <person name="Leung T.F."/>
            <person name="Tungtrongchitr A."/>
            <person name="Tsui S.K.W."/>
        </authorList>
    </citation>
    <scope>NUCLEOTIDE SEQUENCE [LARGE SCALE GENOMIC DNA]</scope>
    <source>
        <strain evidence="14">PWHHKU_190912</strain>
    </source>
</reference>
<dbReference type="InterPro" id="IPR036236">
    <property type="entry name" value="Znf_C2H2_sf"/>
</dbReference>
<feature type="domain" description="C2H2-type" evidence="13">
    <location>
        <begin position="313"/>
        <end position="340"/>
    </location>
</feature>
<keyword evidence="5 11" id="KW-0863">Zinc-finger</keyword>
<dbReference type="PANTHER" id="PTHR24393">
    <property type="entry name" value="ZINC FINGER PROTEIN"/>
    <property type="match status" value="1"/>
</dbReference>
<evidence type="ECO:0000259" key="13">
    <source>
        <dbReference type="PROSITE" id="PS50157"/>
    </source>
</evidence>
<keyword evidence="4" id="KW-0677">Repeat</keyword>
<dbReference type="EMBL" id="JAJSOF020000043">
    <property type="protein sequence ID" value="KAJ4425348.1"/>
    <property type="molecule type" value="Genomic_DNA"/>
</dbReference>
<dbReference type="PROSITE" id="PS50157">
    <property type="entry name" value="ZINC_FINGER_C2H2_2"/>
    <property type="match status" value="11"/>
</dbReference>
<organism evidence="14 15">
    <name type="scientific">Periplaneta americana</name>
    <name type="common">American cockroach</name>
    <name type="synonym">Blatta americana</name>
    <dbReference type="NCBI Taxonomy" id="6978"/>
    <lineage>
        <taxon>Eukaryota</taxon>
        <taxon>Metazoa</taxon>
        <taxon>Ecdysozoa</taxon>
        <taxon>Arthropoda</taxon>
        <taxon>Hexapoda</taxon>
        <taxon>Insecta</taxon>
        <taxon>Pterygota</taxon>
        <taxon>Neoptera</taxon>
        <taxon>Polyneoptera</taxon>
        <taxon>Dictyoptera</taxon>
        <taxon>Blattodea</taxon>
        <taxon>Blattoidea</taxon>
        <taxon>Blattidae</taxon>
        <taxon>Blattinae</taxon>
        <taxon>Periplaneta</taxon>
    </lineage>
</organism>
<dbReference type="Gene3D" id="3.30.160.60">
    <property type="entry name" value="Classic Zinc Finger"/>
    <property type="match status" value="11"/>
</dbReference>
<evidence type="ECO:0000256" key="3">
    <source>
        <dbReference type="ARBA" id="ARBA00022723"/>
    </source>
</evidence>
<evidence type="ECO:0000256" key="6">
    <source>
        <dbReference type="ARBA" id="ARBA00022833"/>
    </source>
</evidence>
<evidence type="ECO:0000256" key="9">
    <source>
        <dbReference type="ARBA" id="ARBA00023163"/>
    </source>
</evidence>
<feature type="domain" description="C2H2-type" evidence="13">
    <location>
        <begin position="173"/>
        <end position="200"/>
    </location>
</feature>
<sequence length="566" mass="64811">MDMTKMEPDLDPLATDADLEGKKPLAEQVNLLNFHSTEIKTEDNPYDVISDTKVEEVAAPFAFHSVKCETEELCDLDTMKDELKLEVTTQESDILTNNFADGDDTTMSSNGEEFAHEEHATVFQNAEHSVSSADIVQDYGCKSTSKCGVCGKCFSEAKDLKRHQRRHTGEKPFTCDVCGKCFSEQNLLKIHYRVHTGEKPYKCIFCEKPFSYLTSKNMHERQHTGDKPFKCDVCGKCFSQHVTLKNHFRVHTGERPFNCSFCGKSFSQQTAKKVHERQHTGDKPFKCDVCGRCFTQQGILQCHVRVHTGERPYKCKFCIKSFSHKVTLLKHERQHTGDKPYKCDICGSGFYDSSSLTCHKRIHTGDKPFKCEVCGMCFKHANTRKSHELQHTGEKPYKCDICGTSYFTRSALYSHKRIHTGEKPFKCEICGMCFSHASTRKSHELEHNGPLSNTKKQRPVKERVPSTISSVVWREFFHKKNLTKIEETKLKQQRKEEGENRKSLIKNSKDKKLKSTFISDANADPDYESQKEDNYLRQLCTACDDERISDVEDEDFKNIGCDNCSN</sequence>
<feature type="domain" description="C2H2-type" evidence="13">
    <location>
        <begin position="285"/>
        <end position="312"/>
    </location>
</feature>
<feature type="domain" description="C2H2-type" evidence="13">
    <location>
        <begin position="145"/>
        <end position="172"/>
    </location>
</feature>
<evidence type="ECO:0000256" key="4">
    <source>
        <dbReference type="ARBA" id="ARBA00022737"/>
    </source>
</evidence>
<keyword evidence="6" id="KW-0862">Zinc</keyword>
<keyword evidence="10" id="KW-0539">Nucleus</keyword>
<evidence type="ECO:0000256" key="1">
    <source>
        <dbReference type="ARBA" id="ARBA00004123"/>
    </source>
</evidence>
<evidence type="ECO:0000256" key="11">
    <source>
        <dbReference type="PROSITE-ProRule" id="PRU00042"/>
    </source>
</evidence>
<name>A0ABQ8RUI5_PERAM</name>
<feature type="domain" description="C2H2-type" evidence="13">
    <location>
        <begin position="369"/>
        <end position="396"/>
    </location>
</feature>
<feature type="domain" description="C2H2-type" evidence="13">
    <location>
        <begin position="229"/>
        <end position="256"/>
    </location>
</feature>
<evidence type="ECO:0000313" key="14">
    <source>
        <dbReference type="EMBL" id="KAJ4425348.1"/>
    </source>
</evidence>
<dbReference type="PROSITE" id="PS00028">
    <property type="entry name" value="ZINC_FINGER_C2H2_1"/>
    <property type="match status" value="11"/>
</dbReference>
<feature type="domain" description="C2H2-type" evidence="13">
    <location>
        <begin position="425"/>
        <end position="452"/>
    </location>
</feature>
<feature type="region of interest" description="Disordered" evidence="12">
    <location>
        <begin position="444"/>
        <end position="464"/>
    </location>
</feature>
<dbReference type="Proteomes" id="UP001148838">
    <property type="component" value="Unassembled WGS sequence"/>
</dbReference>
<dbReference type="PANTHER" id="PTHR24393:SF15">
    <property type="entry name" value="IP01243P-RELATED"/>
    <property type="match status" value="1"/>
</dbReference>
<comment type="subcellular location">
    <subcellularLocation>
        <location evidence="1">Nucleus</location>
    </subcellularLocation>
</comment>
<accession>A0ABQ8RUI5</accession>
<keyword evidence="8" id="KW-0238">DNA-binding</keyword>
<feature type="domain" description="C2H2-type" evidence="13">
    <location>
        <begin position="257"/>
        <end position="284"/>
    </location>
</feature>
<evidence type="ECO:0000256" key="10">
    <source>
        <dbReference type="ARBA" id="ARBA00023242"/>
    </source>
</evidence>
<dbReference type="Pfam" id="PF00096">
    <property type="entry name" value="zf-C2H2"/>
    <property type="match status" value="4"/>
</dbReference>
<evidence type="ECO:0000256" key="8">
    <source>
        <dbReference type="ARBA" id="ARBA00023125"/>
    </source>
</evidence>
<dbReference type="InterPro" id="IPR013087">
    <property type="entry name" value="Znf_C2H2_type"/>
</dbReference>
<evidence type="ECO:0000313" key="15">
    <source>
        <dbReference type="Proteomes" id="UP001148838"/>
    </source>
</evidence>
<evidence type="ECO:0000256" key="2">
    <source>
        <dbReference type="ARBA" id="ARBA00006991"/>
    </source>
</evidence>
<dbReference type="SMART" id="SM00355">
    <property type="entry name" value="ZnF_C2H2"/>
    <property type="match status" value="11"/>
</dbReference>
<comment type="similarity">
    <text evidence="2">Belongs to the krueppel C2H2-type zinc-finger protein family.</text>
</comment>
<feature type="domain" description="C2H2-type" evidence="13">
    <location>
        <begin position="341"/>
        <end position="368"/>
    </location>
</feature>
<keyword evidence="3" id="KW-0479">Metal-binding</keyword>
<feature type="domain" description="C2H2-type" evidence="13">
    <location>
        <begin position="397"/>
        <end position="424"/>
    </location>
</feature>
<evidence type="ECO:0000256" key="12">
    <source>
        <dbReference type="SAM" id="MobiDB-lite"/>
    </source>
</evidence>
<evidence type="ECO:0000256" key="7">
    <source>
        <dbReference type="ARBA" id="ARBA00023015"/>
    </source>
</evidence>
<dbReference type="SUPFAM" id="SSF57667">
    <property type="entry name" value="beta-beta-alpha zinc fingers"/>
    <property type="match status" value="6"/>
</dbReference>